<dbReference type="InterPro" id="IPR007197">
    <property type="entry name" value="rSAM"/>
</dbReference>
<dbReference type="SFLD" id="SFLDG01079">
    <property type="entry name" value="spore_photoproduct_lyase_like"/>
    <property type="match status" value="1"/>
</dbReference>
<dbReference type="STRING" id="1121328.JWYL7_1309"/>
<sequence length="336" mass="39175">MKLFFPDTVYVNPKALNYECGLKAVEYLKNHNINIINSRSVSINEKSFIENYDKSKKTVFLTINSQKKLPSCKPSANYQFSLSSSCPGKCEYCYLQTTQGEKPYIKIFVNIEDILKVIQEHINKHLPDITTFECASITDPVALDHITGNLKRCIEFFSNSDHGRLRLVTKFDNVDSFLNIDHKRHTTFRFSLNSEYVINNFEKNTSSLKNRILAAKKVANSGYPIGFIIAPIMIYPNWKKEYKNLIENLSVAFKDYKDKISFELIQHRFTSTAKELILNRFPNTLLDLNEDKRQLKWGPYGKFKYIYTKDDSEEIKTYMSDLINKNFKNAVIEYFT</sequence>
<dbReference type="EMBL" id="LSFY01000001">
    <property type="protein sequence ID" value="KXZ40234.1"/>
    <property type="molecule type" value="Genomic_DNA"/>
</dbReference>
<proteinExistence type="predicted"/>
<reference evidence="1 3" key="1">
    <citation type="submission" date="2016-02" db="EMBL/GenBank/DDBJ databases">
        <title>Draft genome sequence for Clostridium paradoxum JW-YL-7.</title>
        <authorList>
            <person name="Utturkar S.M."/>
            <person name="Lancaster A."/>
            <person name="Poole F.L."/>
            <person name="Adams M.W."/>
            <person name="Brown S.D."/>
        </authorList>
    </citation>
    <scope>NUCLEOTIDE SEQUENCE [LARGE SCALE GENOMIC DNA]</scope>
    <source>
        <strain evidence="1 3">JW-YL-7</strain>
    </source>
</reference>
<evidence type="ECO:0000313" key="2">
    <source>
        <dbReference type="EMBL" id="SHK41647.1"/>
    </source>
</evidence>
<dbReference type="Proteomes" id="UP000092605">
    <property type="component" value="Unassembled WGS sequence"/>
</dbReference>
<dbReference type="PATRIC" id="fig|1121328.3.peg.1317"/>
<accession>A0A150FRK0</accession>
<reference evidence="2 4" key="2">
    <citation type="submission" date="2016-11" db="EMBL/GenBank/DDBJ databases">
        <authorList>
            <person name="Varghese N."/>
            <person name="Submissions S."/>
        </authorList>
    </citation>
    <scope>NUCLEOTIDE SEQUENCE [LARGE SCALE GENOMIC DNA]</scope>
    <source>
        <strain evidence="2 4">DSM 7308</strain>
    </source>
</reference>
<gene>
    <name evidence="1" type="ORF">JWYL7_1309</name>
    <name evidence="2" type="ORF">SAMN05661008_00214</name>
</gene>
<dbReference type="GO" id="GO:1904047">
    <property type="term" value="F:S-adenosyl-L-methionine binding"/>
    <property type="evidence" value="ECO:0007669"/>
    <property type="project" value="InterPro"/>
</dbReference>
<dbReference type="SFLD" id="SFLDS00029">
    <property type="entry name" value="Radical_SAM"/>
    <property type="match status" value="1"/>
</dbReference>
<name>A0A150FRK0_CLOPD</name>
<dbReference type="RefSeq" id="WP_066070745.1">
    <property type="nucleotide sequence ID" value="NZ_FRBG01000001.1"/>
</dbReference>
<dbReference type="NCBIfam" id="TIGR04070">
    <property type="entry name" value="photo_TT_lyase"/>
    <property type="match status" value="1"/>
</dbReference>
<dbReference type="Proteomes" id="UP000323392">
    <property type="component" value="Unassembled WGS sequence"/>
</dbReference>
<dbReference type="EMBL" id="FRBG01000001">
    <property type="protein sequence ID" value="SHK41647.1"/>
    <property type="molecule type" value="Genomic_DNA"/>
</dbReference>
<dbReference type="GO" id="GO:0051539">
    <property type="term" value="F:4 iron, 4 sulfur cluster binding"/>
    <property type="evidence" value="ECO:0007669"/>
    <property type="project" value="TreeGrafter"/>
</dbReference>
<keyword evidence="1" id="KW-0456">Lyase</keyword>
<dbReference type="GO" id="GO:0003913">
    <property type="term" value="F:DNA photolyase activity"/>
    <property type="evidence" value="ECO:0007669"/>
    <property type="project" value="InterPro"/>
</dbReference>
<comment type="caution">
    <text evidence="1">The sequence shown here is derived from an EMBL/GenBank/DDBJ whole genome shotgun (WGS) entry which is preliminary data.</text>
</comment>
<dbReference type="PANTHER" id="PTHR37822">
    <property type="entry name" value="SPORE PHOTOPRODUCT LYASE-RELATED"/>
    <property type="match status" value="1"/>
</dbReference>
<evidence type="ECO:0000313" key="4">
    <source>
        <dbReference type="Proteomes" id="UP000323392"/>
    </source>
</evidence>
<keyword evidence="4" id="KW-1185">Reference proteome</keyword>
<dbReference type="InterPro" id="IPR049539">
    <property type="entry name" value="SPL"/>
</dbReference>
<dbReference type="Gene3D" id="3.40.50.12110">
    <property type="match status" value="1"/>
</dbReference>
<dbReference type="InterPro" id="IPR023897">
    <property type="entry name" value="SPL_firmicutes"/>
</dbReference>
<dbReference type="SFLD" id="SFLDF00412">
    <property type="entry name" value="spore_photoproduct_lyase_2"/>
    <property type="match status" value="1"/>
</dbReference>
<evidence type="ECO:0000313" key="1">
    <source>
        <dbReference type="EMBL" id="KXZ40234.1"/>
    </source>
</evidence>
<dbReference type="GO" id="GO:0042601">
    <property type="term" value="C:endospore-forming forespore"/>
    <property type="evidence" value="ECO:0007669"/>
    <property type="project" value="TreeGrafter"/>
</dbReference>
<organism evidence="1 3">
    <name type="scientific">Alkalithermobacter thermoalcaliphilus JW-YL-7 = DSM 7308</name>
    <dbReference type="NCBI Taxonomy" id="1121328"/>
    <lineage>
        <taxon>Bacteria</taxon>
        <taxon>Bacillati</taxon>
        <taxon>Bacillota</taxon>
        <taxon>Clostridia</taxon>
        <taxon>Peptostreptococcales</taxon>
        <taxon>Tepidibacteraceae</taxon>
        <taxon>Alkalithermobacter</taxon>
    </lineage>
</organism>
<dbReference type="PANTHER" id="PTHR37822:SF2">
    <property type="entry name" value="SPORE PHOTOPRODUCT LYASE"/>
    <property type="match status" value="1"/>
</dbReference>
<dbReference type="OrthoDB" id="9787095at2"/>
<evidence type="ECO:0000313" key="3">
    <source>
        <dbReference type="Proteomes" id="UP000092605"/>
    </source>
</evidence>
<dbReference type="Pfam" id="PF20903">
    <property type="entry name" value="SPL"/>
    <property type="match status" value="1"/>
</dbReference>
<dbReference type="AlphaFoldDB" id="A0A150FRK0"/>
<dbReference type="InterPro" id="IPR034559">
    <property type="entry name" value="SPL_Clostridia"/>
</dbReference>
<dbReference type="Gene3D" id="3.80.30.30">
    <property type="match status" value="1"/>
</dbReference>
<protein>
    <submittedName>
        <fullName evidence="1">Spore photoproduct lyase</fullName>
    </submittedName>
</protein>